<keyword evidence="1" id="KW-0732">Signal</keyword>
<dbReference type="AlphaFoldDB" id="A0A2T3KJI0"/>
<accession>A0A2T3KJI0</accession>
<evidence type="ECO:0000313" key="3">
    <source>
        <dbReference type="Proteomes" id="UP000241426"/>
    </source>
</evidence>
<comment type="caution">
    <text evidence="2">The sequence shown here is derived from an EMBL/GenBank/DDBJ whole genome shotgun (WGS) entry which is preliminary data.</text>
</comment>
<name>A0A2T3KJI0_9GAMM</name>
<feature type="signal peptide" evidence="1">
    <location>
        <begin position="1"/>
        <end position="25"/>
    </location>
</feature>
<evidence type="ECO:0000256" key="1">
    <source>
        <dbReference type="SAM" id="SignalP"/>
    </source>
</evidence>
<dbReference type="EMBL" id="PYNF01000005">
    <property type="protein sequence ID" value="PSU99663.1"/>
    <property type="molecule type" value="Genomic_DNA"/>
</dbReference>
<proteinExistence type="predicted"/>
<organism evidence="2 3">
    <name type="scientific">Photobacterium kishitanii</name>
    <dbReference type="NCBI Taxonomy" id="318456"/>
    <lineage>
        <taxon>Bacteria</taxon>
        <taxon>Pseudomonadati</taxon>
        <taxon>Pseudomonadota</taxon>
        <taxon>Gammaproteobacteria</taxon>
        <taxon>Vibrionales</taxon>
        <taxon>Vibrionaceae</taxon>
        <taxon>Photobacterium</taxon>
    </lineage>
</organism>
<protein>
    <recommendedName>
        <fullName evidence="4">Cation transporter</fullName>
    </recommendedName>
</protein>
<dbReference type="Proteomes" id="UP000241426">
    <property type="component" value="Unassembled WGS sequence"/>
</dbReference>
<sequence length="116" mass="12867">MIHRWLYFIVHSVLIITVLTNAAYAHTTKITPTSASHCSSIESSSCCENTTTVINTLTANCNDDCNGNDCSSQHHHQPALLSSFSFQSFRSTEVLMNALCQPPRDYHEPLLKPPMA</sequence>
<reference evidence="2 3" key="1">
    <citation type="submission" date="2018-01" db="EMBL/GenBank/DDBJ databases">
        <title>Whole genome sequencing of Histamine producing bacteria.</title>
        <authorList>
            <person name="Butler K."/>
        </authorList>
    </citation>
    <scope>NUCLEOTIDE SEQUENCE [LARGE SCALE GENOMIC DNA]</scope>
    <source>
        <strain evidence="2 3">FS-7.2</strain>
    </source>
</reference>
<evidence type="ECO:0008006" key="4">
    <source>
        <dbReference type="Google" id="ProtNLM"/>
    </source>
</evidence>
<feature type="chain" id="PRO_5015431332" description="Cation transporter" evidence="1">
    <location>
        <begin position="26"/>
        <end position="116"/>
    </location>
</feature>
<gene>
    <name evidence="2" type="ORF">C9J27_08490</name>
</gene>
<evidence type="ECO:0000313" key="2">
    <source>
        <dbReference type="EMBL" id="PSU99663.1"/>
    </source>
</evidence>